<evidence type="ECO:0000256" key="1">
    <source>
        <dbReference type="SAM" id="Phobius"/>
    </source>
</evidence>
<proteinExistence type="predicted"/>
<keyword evidence="3" id="KW-1185">Reference proteome</keyword>
<evidence type="ECO:0000313" key="3">
    <source>
        <dbReference type="Proteomes" id="UP000001396"/>
    </source>
</evidence>
<dbReference type="FunCoup" id="D3B468">
    <property type="interactions" value="436"/>
</dbReference>
<name>D3B468_HETP5</name>
<dbReference type="RefSeq" id="XP_020436233.1">
    <property type="nucleotide sequence ID" value="XM_020574161.1"/>
</dbReference>
<keyword evidence="1" id="KW-1133">Transmembrane helix</keyword>
<sequence length="112" mass="12945">MTTTTTTATESSNLISNEDYPFLRINRTFKVFTGIGMGVLFGCMINVLAKRPYLTRPHVHLTAAAALGVINYKTYDWQEDIYKKNFQILSRYENRLKRQEFIKNDLSTTLIT</sequence>
<feature type="transmembrane region" description="Helical" evidence="1">
    <location>
        <begin position="31"/>
        <end position="49"/>
    </location>
</feature>
<comment type="caution">
    <text evidence="2">The sequence shown here is derived from an EMBL/GenBank/DDBJ whole genome shotgun (WGS) entry which is preliminary data.</text>
</comment>
<gene>
    <name evidence="2" type="ORF">PPL_03189</name>
</gene>
<dbReference type="EMBL" id="ADBJ01000010">
    <property type="protein sequence ID" value="EFA84116.1"/>
    <property type="molecule type" value="Genomic_DNA"/>
</dbReference>
<dbReference type="OMA" id="QTHIFWA"/>
<protein>
    <submittedName>
        <fullName evidence="2">Putative transmembrane protein</fullName>
    </submittedName>
</protein>
<organism evidence="2 3">
    <name type="scientific">Heterostelium pallidum (strain ATCC 26659 / Pp 5 / PN500)</name>
    <name type="common">Cellular slime mold</name>
    <name type="synonym">Polysphondylium pallidum</name>
    <dbReference type="NCBI Taxonomy" id="670386"/>
    <lineage>
        <taxon>Eukaryota</taxon>
        <taxon>Amoebozoa</taxon>
        <taxon>Evosea</taxon>
        <taxon>Eumycetozoa</taxon>
        <taxon>Dictyostelia</taxon>
        <taxon>Acytosteliales</taxon>
        <taxon>Acytosteliaceae</taxon>
        <taxon>Heterostelium</taxon>
    </lineage>
</organism>
<dbReference type="Proteomes" id="UP000001396">
    <property type="component" value="Unassembled WGS sequence"/>
</dbReference>
<dbReference type="AlphaFoldDB" id="D3B468"/>
<reference evidence="2 3" key="1">
    <citation type="journal article" date="2011" name="Genome Res.">
        <title>Phylogeny-wide analysis of social amoeba genomes highlights ancient origins for complex intercellular communication.</title>
        <authorList>
            <person name="Heidel A.J."/>
            <person name="Lawal H.M."/>
            <person name="Felder M."/>
            <person name="Schilde C."/>
            <person name="Helps N.R."/>
            <person name="Tunggal B."/>
            <person name="Rivero F."/>
            <person name="John U."/>
            <person name="Schleicher M."/>
            <person name="Eichinger L."/>
            <person name="Platzer M."/>
            <person name="Noegel A.A."/>
            <person name="Schaap P."/>
            <person name="Gloeckner G."/>
        </authorList>
    </citation>
    <scope>NUCLEOTIDE SEQUENCE [LARGE SCALE GENOMIC DNA]</scope>
    <source>
        <strain evidence="3">ATCC 26659 / Pp 5 / PN500</strain>
    </source>
</reference>
<accession>D3B468</accession>
<keyword evidence="1" id="KW-0472">Membrane</keyword>
<dbReference type="GeneID" id="31358712"/>
<dbReference type="InParanoid" id="D3B468"/>
<keyword evidence="1 2" id="KW-0812">Transmembrane</keyword>
<evidence type="ECO:0000313" key="2">
    <source>
        <dbReference type="EMBL" id="EFA84116.1"/>
    </source>
</evidence>